<accession>C3XYJ6</accession>
<evidence type="ECO:0000256" key="1">
    <source>
        <dbReference type="ARBA" id="ARBA00022734"/>
    </source>
</evidence>
<name>C3XYJ6_BRAFL</name>
<organism evidence="3">
    <name type="scientific">Branchiostoma floridae</name>
    <name type="common">Florida lancelet</name>
    <name type="synonym">Amphioxus</name>
    <dbReference type="NCBI Taxonomy" id="7739"/>
    <lineage>
        <taxon>Eukaryota</taxon>
        <taxon>Metazoa</taxon>
        <taxon>Chordata</taxon>
        <taxon>Cephalochordata</taxon>
        <taxon>Leptocardii</taxon>
        <taxon>Amphioxiformes</taxon>
        <taxon>Branchiostomatidae</taxon>
        <taxon>Branchiostoma</taxon>
    </lineage>
</organism>
<evidence type="ECO:0000256" key="2">
    <source>
        <dbReference type="ARBA" id="ARBA00038331"/>
    </source>
</evidence>
<sequence>MAKAHQLNASLTNNQDLLVTVMQAAPRWKPIDGSMKYVSVGSKGVWGVDHNNATFYRWGTFENEASSGTDWVNVEGQMKNVASGHAVWGLGTDSTIYTRLGQYHFFTPSTFGSLESDLNVLCQPLARDYEIFAE</sequence>
<dbReference type="PANTHER" id="PTHR23250">
    <property type="entry name" value="DYSFERLIN-RELATED"/>
    <property type="match status" value="1"/>
</dbReference>
<dbReference type="InterPro" id="IPR051513">
    <property type="entry name" value="Tectonin_beta-prop"/>
</dbReference>
<proteinExistence type="inferred from homology"/>
<dbReference type="GO" id="GO:0030246">
    <property type="term" value="F:carbohydrate binding"/>
    <property type="evidence" value="ECO:0007669"/>
    <property type="project" value="UniProtKB-KW"/>
</dbReference>
<dbReference type="SMART" id="SM00706">
    <property type="entry name" value="TECPR"/>
    <property type="match status" value="2"/>
</dbReference>
<evidence type="ECO:0000313" key="3">
    <source>
        <dbReference type="EMBL" id="EEN66881.1"/>
    </source>
</evidence>
<protein>
    <submittedName>
        <fullName evidence="3">Uncharacterized protein</fullName>
    </submittedName>
</protein>
<dbReference type="InParanoid" id="C3XYJ6"/>
<dbReference type="Pfam" id="PF19193">
    <property type="entry name" value="Tectonin"/>
    <property type="match status" value="1"/>
</dbReference>
<gene>
    <name evidence="3" type="primary">EmxB1</name>
    <name evidence="3" type="ORF">BRAFLDRAFT_94875</name>
</gene>
<dbReference type="AlphaFoldDB" id="C3XYJ6"/>
<dbReference type="PANTHER" id="PTHR23250:SF3">
    <property type="entry name" value="FISH-EGG LECTIN-LIKE ISOFORM X1-RELATED"/>
    <property type="match status" value="1"/>
</dbReference>
<dbReference type="EMBL" id="GG666473">
    <property type="protein sequence ID" value="EEN66881.1"/>
    <property type="molecule type" value="Genomic_DNA"/>
</dbReference>
<keyword evidence="1" id="KW-0430">Lectin</keyword>
<dbReference type="InterPro" id="IPR006624">
    <property type="entry name" value="Beta-propeller_rpt_TECPR"/>
</dbReference>
<comment type="similarity">
    <text evidence="2">Belongs to the tectonin family.</text>
</comment>
<reference evidence="3" key="1">
    <citation type="journal article" date="2008" name="Nature">
        <title>The amphioxus genome and the evolution of the chordate karyotype.</title>
        <authorList>
            <consortium name="US DOE Joint Genome Institute (JGI-PGF)"/>
            <person name="Putnam N.H."/>
            <person name="Butts T."/>
            <person name="Ferrier D.E.K."/>
            <person name="Furlong R.F."/>
            <person name="Hellsten U."/>
            <person name="Kawashima T."/>
            <person name="Robinson-Rechavi M."/>
            <person name="Shoguchi E."/>
            <person name="Terry A."/>
            <person name="Yu J.-K."/>
            <person name="Benito-Gutierrez E.L."/>
            <person name="Dubchak I."/>
            <person name="Garcia-Fernandez J."/>
            <person name="Gibson-Brown J.J."/>
            <person name="Grigoriev I.V."/>
            <person name="Horton A.C."/>
            <person name="de Jong P.J."/>
            <person name="Jurka J."/>
            <person name="Kapitonov V.V."/>
            <person name="Kohara Y."/>
            <person name="Kuroki Y."/>
            <person name="Lindquist E."/>
            <person name="Lucas S."/>
            <person name="Osoegawa K."/>
            <person name="Pennacchio L.A."/>
            <person name="Salamov A.A."/>
            <person name="Satou Y."/>
            <person name="Sauka-Spengler T."/>
            <person name="Schmutz J."/>
            <person name="Shin-I T."/>
            <person name="Toyoda A."/>
            <person name="Bronner-Fraser M."/>
            <person name="Fujiyama A."/>
            <person name="Holland L.Z."/>
            <person name="Holland P.W.H."/>
            <person name="Satoh N."/>
            <person name="Rokhsar D.S."/>
        </authorList>
    </citation>
    <scope>NUCLEOTIDE SEQUENCE [LARGE SCALE GENOMIC DNA]</scope>
    <source>
        <strain evidence="3">S238N-H82</strain>
        <tissue evidence="3">Testes</tissue>
    </source>
</reference>